<dbReference type="Proteomes" id="UP000305792">
    <property type="component" value="Unassembled WGS sequence"/>
</dbReference>
<keyword evidence="5" id="KW-1185">Reference proteome</keyword>
<feature type="compositionally biased region" description="Polar residues" evidence="1">
    <location>
        <begin position="1145"/>
        <end position="1154"/>
    </location>
</feature>
<feature type="domain" description="DUF5979" evidence="3">
    <location>
        <begin position="2178"/>
        <end position="2284"/>
    </location>
</feature>
<dbReference type="Pfam" id="PF19407">
    <property type="entry name" value="DUF5979"/>
    <property type="match status" value="5"/>
</dbReference>
<name>A0A4S8PME1_9ACTN</name>
<protein>
    <recommendedName>
        <fullName evidence="3">DUF5979 domain-containing protein</fullName>
    </recommendedName>
</protein>
<comment type="caution">
    <text evidence="4">The sequence shown here is derived from an EMBL/GenBank/DDBJ whole genome shotgun (WGS) entry which is preliminary data.</text>
</comment>
<evidence type="ECO:0000256" key="1">
    <source>
        <dbReference type="SAM" id="MobiDB-lite"/>
    </source>
</evidence>
<dbReference type="InterPro" id="IPR047589">
    <property type="entry name" value="DUF11_rpt"/>
</dbReference>
<dbReference type="InterPro" id="IPR046022">
    <property type="entry name" value="DUF5979"/>
</dbReference>
<accession>A0A4S8PME1</accession>
<dbReference type="Gene3D" id="2.60.40.1140">
    <property type="entry name" value="Collagen-binding surface protein Cna, B-type domain"/>
    <property type="match status" value="3"/>
</dbReference>
<organism evidence="4 5">
    <name type="scientific">Glycomyces paridis</name>
    <dbReference type="NCBI Taxonomy" id="2126555"/>
    <lineage>
        <taxon>Bacteria</taxon>
        <taxon>Bacillati</taxon>
        <taxon>Actinomycetota</taxon>
        <taxon>Actinomycetes</taxon>
        <taxon>Glycomycetales</taxon>
        <taxon>Glycomycetaceae</taxon>
        <taxon>Glycomyces</taxon>
    </lineage>
</organism>
<feature type="domain" description="DUF5979" evidence="3">
    <location>
        <begin position="1972"/>
        <end position="2068"/>
    </location>
</feature>
<feature type="domain" description="DUF5979" evidence="3">
    <location>
        <begin position="1844"/>
        <end position="1966"/>
    </location>
</feature>
<feature type="chain" id="PRO_5020784417" description="DUF5979 domain-containing protein" evidence="2">
    <location>
        <begin position="31"/>
        <end position="2331"/>
    </location>
</feature>
<feature type="signal peptide" evidence="2">
    <location>
        <begin position="1"/>
        <end position="30"/>
    </location>
</feature>
<evidence type="ECO:0000313" key="5">
    <source>
        <dbReference type="Proteomes" id="UP000305792"/>
    </source>
</evidence>
<dbReference type="EMBL" id="STGX01000005">
    <property type="protein sequence ID" value="THV29464.1"/>
    <property type="molecule type" value="Genomic_DNA"/>
</dbReference>
<feature type="region of interest" description="Disordered" evidence="1">
    <location>
        <begin position="851"/>
        <end position="871"/>
    </location>
</feature>
<gene>
    <name evidence="4" type="ORF">E9998_08080</name>
</gene>
<feature type="domain" description="DUF5979" evidence="3">
    <location>
        <begin position="2074"/>
        <end position="2174"/>
    </location>
</feature>
<feature type="region of interest" description="Disordered" evidence="1">
    <location>
        <begin position="1129"/>
        <end position="1154"/>
    </location>
</feature>
<dbReference type="NCBIfam" id="TIGR01451">
    <property type="entry name" value="B_ant_repeat"/>
    <property type="match status" value="1"/>
</dbReference>
<evidence type="ECO:0000313" key="4">
    <source>
        <dbReference type="EMBL" id="THV29464.1"/>
    </source>
</evidence>
<feature type="region of interest" description="Disordered" evidence="1">
    <location>
        <begin position="884"/>
        <end position="915"/>
    </location>
</feature>
<evidence type="ECO:0000256" key="2">
    <source>
        <dbReference type="SAM" id="SignalP"/>
    </source>
</evidence>
<sequence length="2331" mass="239650">MRSVRWKASVLVTVALVMMMSVLSPAPVYAQEPATLSVQKTASVETVQPGETFTYTITVGCTTFGAGCANAVVTDAIPAEFIVQGTPTVSGAAADASADGQNITVTFTEELSSPPGAVGMLPATTAQIQVLVRADPDLPHSADGIPVTNTAEFAGDDATTVEDSVDVTPQVPLDLAVEAGKSFDPTEAVARPGTPTTATITAADQSNGDVEQLVLTDPTDPSASPNPFDHLAVTGFGAVTFPEGADQVQVDVWVDGAWVPGTPGATAVLPAGVDPDDVRGVRLTFTNAAGDPIPAGGSASVELDLVHRDDVSDIDAQTVVNNTVTAEVAAEGDTASDEASADYTIIPLDITAAAGKSFDPDPVAAGAPSTVTLTGTNAGTPVDTMTITEPDPSTDNPFENGLTFTGFTDGVVWPSGATAATVTYTYDDGTSDTLDATGPDTLPAPADGATVTGFTVVFTGDIASGAQATIPFTVDTDPDQTEEEVVHDNQVLVEVAEGDDTGTATASDTLTTLAARLAVDMEKRISPTEINSVPGEKVVVQLPAQIEDFPASTTDATHLIVQDPSTVPPDPDPDPFWNSFDATAITQTAVPAGATLTISYWDGTEWVVLPGAEAIEGAAIVNLPIPADLDVQGLKFDYHDPDGFAPGTSVQPNFQAALRDQKRDGTGDATGFDTLVTDCASSNASVGDVADASDPACADVQINKVPTDGTGDLIEKNFLEPTPGSGNTVIARSGDQIDAELHWSTGGYSGLDQVILSDVADPTIPIDDSFYNAFDLVSIDAITAADDPWLTYDAVARVELWNGTAWVRAASDPCPGACDGTFPGYTLSDTERATTESVRLVFIESPTRADRIGTDPTLPQVGDGVTRSSGDDRTLRLTFQVRDEVRDPQTDPDPVLGSRDYNAGSPGLVNDTAGATGYKDGTEVVRDTDTDGVLIVDVPLNVGISKDWTGGPLGIPPTGTDPDAYPSGRVSITATNRTAANVDSLTITDPLNDDPFDVFDLKQIVSISIPEGATGTTVTITTAAGTTDYSVEDALALTEADLADAVGITVAHTGRIEAGATSTVELDLRLRATHRDGGAAVTTADSPVANDAQAEVRDLGGTDEDTPTAVDDDTITLAGIDISVTAGKSFDPTSITEPSHGPVTMTITGQPGGSTRTNLMTLTDDEPLLWNQYDFSGFGDFSFTAPIDRVQVDAFTGGTFTDTGSGVTVTGGAWTNGQPATSLALPDGVNAADVQGLRFTFTREDGAIWENPATPLQAVPIELVRRDELRTGGPVLTDLTGNAPAPGETAAGVATNNVDVIVKGAVIVDGEPVSATDTAQATVLYRHSKNAVEIVKLADGAVDGGAKPPSTVYPYTIQVTNTGDRAIVDPVIRDVMPTDATGAQLTFDPQANPGGEGAFTYALDGAAPDPASGPAMPTDAAEVTTDITGDVEEIDFSFPAGTVLEVGQVYTITIQLMVRPGVAGGTVVQNTAGVTGDRPWDECDGTLDAATGECQAASSVTVASSASIRSVKSVRAEDDELGELSVDADTPAEECAPNGDGFFVSPCVPILKPGGDHVWRFEATNTGNLGLKEVVGFDQLPTPGDTGAINDNPRGSEWRPLFEGTARLTTAVPDGTVTRLYWTADATQCTQVAVEDCPDGSWTLFPQSGGPAFTDEILESVTALRYEATFPDESLFEPLSKIGFEFIMTAPAFSPAEGPDTIAWNSASVGGETASATEQFSQLPLTEGQRVGVALATGHLAITKEVAGDGAAYAPDSFTLHLECRSAIGTRVEADVPLGDKATQTVTAGETVVVEDLPYGAECTVTEDDANGATDFEATTVTVVRDDEDPLLITATNTYALAGLTVSKDLDSAAVDQDGEPIPYGPFTIEVECTYLGEAVYADGYGPDDPMTAELDGGEEVVFTGLPAGAECTVTETDDKGADGITVTTDRAGEDPVVVDGGSASIVLKQNGDDLPTNTADLTNTFGTGSLVLRKHVFGSGTGPVTPGPFTIQVLCTLDDESGTRTVWQGEVVLGGTSPMEAEIDDLPEGAACSAMETGTGGATFAIVLPRQVTVDSDAPVTLHAVNVLSSGSLEVVKEVTGDGADLYGAGPFEVTLDCVFDTGEGTVTVPVPDGATREFGVDEPAVYEGLPTGSVCTATETGTGGATEVTVSAETATIPFRDQAELTVTNRFDTGGLTVAKDLAGTGADDHDGDDFEFTLACVADVDGETVAVDVPGGATRTVTGAGQAAYTDLPAGAECTLTETGDGGAETTAILIDGADTAEFTVAACDEATCQDAVITNTWTADEPGLTVTGADTADLAKAAAALLLLGLGMIVLARRRRAGTEPRG</sequence>
<dbReference type="Gene3D" id="2.60.40.740">
    <property type="match status" value="1"/>
</dbReference>
<proteinExistence type="predicted"/>
<evidence type="ECO:0000259" key="3">
    <source>
        <dbReference type="Pfam" id="PF19407"/>
    </source>
</evidence>
<feature type="domain" description="DUF5979" evidence="3">
    <location>
        <begin position="1741"/>
        <end position="1840"/>
    </location>
</feature>
<reference evidence="4 5" key="1">
    <citation type="journal article" date="2018" name="Int. J. Syst. Evol. Microbiol.">
        <title>Glycomyces paridis sp. nov., isolated from the medicinal plant Paris polyphylla.</title>
        <authorList>
            <person name="Fang X.M."/>
            <person name="Bai J.L."/>
            <person name="Su J."/>
            <person name="Zhao L.L."/>
            <person name="Liu H.Y."/>
            <person name="Ma B.P."/>
            <person name="Zhang Y.Q."/>
            <person name="Yu L.Y."/>
        </authorList>
    </citation>
    <scope>NUCLEOTIDE SEQUENCE [LARGE SCALE GENOMIC DNA]</scope>
    <source>
        <strain evidence="4 5">CPCC 204357</strain>
    </source>
</reference>
<keyword evidence="2" id="KW-0732">Signal</keyword>